<dbReference type="GO" id="GO:0004791">
    <property type="term" value="F:thioredoxin-disulfide reductase (NADPH) activity"/>
    <property type="evidence" value="ECO:0007669"/>
    <property type="project" value="UniProtKB-EC"/>
</dbReference>
<dbReference type="Proteomes" id="UP000306509">
    <property type="component" value="Unassembled WGS sequence"/>
</dbReference>
<comment type="caution">
    <text evidence="6">The sequence shown here is derived from an EMBL/GenBank/DDBJ whole genome shotgun (WGS) entry which is preliminary data.</text>
</comment>
<keyword evidence="7" id="KW-1185">Reference proteome</keyword>
<dbReference type="Pfam" id="PF13192">
    <property type="entry name" value="Thioredoxin_3"/>
    <property type="match status" value="1"/>
</dbReference>
<evidence type="ECO:0000259" key="5">
    <source>
        <dbReference type="Pfam" id="PF13192"/>
    </source>
</evidence>
<evidence type="ECO:0000256" key="1">
    <source>
        <dbReference type="ARBA" id="ARBA00022630"/>
    </source>
</evidence>
<evidence type="ECO:0000259" key="4">
    <source>
        <dbReference type="Pfam" id="PF07992"/>
    </source>
</evidence>
<name>A0A4U8Q9V1_9FIRM</name>
<reference evidence="6 7" key="1">
    <citation type="journal article" date="2019" name="Anaerobe">
        <title>Detection of Robinsoniella peoriensis in multiple bone samples of a trauma patient.</title>
        <authorList>
            <person name="Schrottner P."/>
            <person name="Hartwich K."/>
            <person name="Bunk B."/>
            <person name="Schober I."/>
            <person name="Helbig S."/>
            <person name="Rudolph W.W."/>
            <person name="Gunzer F."/>
        </authorList>
    </citation>
    <scope>NUCLEOTIDE SEQUENCE [LARGE SCALE GENOMIC DNA]</scope>
    <source>
        <strain evidence="6 7">DSM 106044</strain>
    </source>
</reference>
<dbReference type="EMBL" id="QGQD01000026">
    <property type="protein sequence ID" value="TLD01795.1"/>
    <property type="molecule type" value="Genomic_DNA"/>
</dbReference>
<dbReference type="Gene3D" id="3.40.30.80">
    <property type="match status" value="1"/>
</dbReference>
<organism evidence="6 7">
    <name type="scientific">Robinsoniella peoriensis</name>
    <dbReference type="NCBI Taxonomy" id="180332"/>
    <lineage>
        <taxon>Bacteria</taxon>
        <taxon>Bacillati</taxon>
        <taxon>Bacillota</taxon>
        <taxon>Clostridia</taxon>
        <taxon>Lachnospirales</taxon>
        <taxon>Lachnospiraceae</taxon>
        <taxon>Robinsoniella</taxon>
    </lineage>
</organism>
<proteinExistence type="predicted"/>
<dbReference type="Gene3D" id="3.50.50.60">
    <property type="entry name" value="FAD/NAD(P)-binding domain"/>
    <property type="match status" value="2"/>
</dbReference>
<dbReference type="PRINTS" id="PR00368">
    <property type="entry name" value="FADPNR"/>
</dbReference>
<dbReference type="Pfam" id="PF07992">
    <property type="entry name" value="Pyr_redox_2"/>
    <property type="match status" value="1"/>
</dbReference>
<dbReference type="AlphaFoldDB" id="A0A4U8Q9V1"/>
<dbReference type="InterPro" id="IPR036249">
    <property type="entry name" value="Thioredoxin-like_sf"/>
</dbReference>
<feature type="domain" description="Thioredoxin-like fold" evidence="5">
    <location>
        <begin position="471"/>
        <end position="543"/>
    </location>
</feature>
<dbReference type="PANTHER" id="PTHR48105">
    <property type="entry name" value="THIOREDOXIN REDUCTASE 1-RELATED-RELATED"/>
    <property type="match status" value="1"/>
</dbReference>
<dbReference type="InterPro" id="IPR023753">
    <property type="entry name" value="FAD/NAD-binding_dom"/>
</dbReference>
<dbReference type="RefSeq" id="WP_138002072.1">
    <property type="nucleotide sequence ID" value="NZ_QGQD01000026.1"/>
</dbReference>
<keyword evidence="2 6" id="KW-0560">Oxidoreductase</keyword>
<dbReference type="NCBIfam" id="TIGR03143">
    <property type="entry name" value="AhpF_homolog"/>
    <property type="match status" value="1"/>
</dbReference>
<feature type="compositionally biased region" description="Basic and acidic residues" evidence="3">
    <location>
        <begin position="331"/>
        <end position="346"/>
    </location>
</feature>
<keyword evidence="1" id="KW-0285">Flavoprotein</keyword>
<dbReference type="InterPro" id="IPR050097">
    <property type="entry name" value="Ferredoxin-NADP_redctase_2"/>
</dbReference>
<dbReference type="InterPro" id="IPR012336">
    <property type="entry name" value="Thioredoxin-like_fold"/>
</dbReference>
<feature type="region of interest" description="Disordered" evidence="3">
    <location>
        <begin position="317"/>
        <end position="347"/>
    </location>
</feature>
<sequence length="550" mass="60324">MEELYDVIIVGGGPAGLSAAIYMTRARYRTLIIEKEKFGGQITITSEVVNYPGIPSISGSELTEGMRMQAEAFGAEFLLANVEQLDLNEDIKRVKTDRGEKRALGIILATGASPRKIGFPGEQEFQGRGVAYCATCDGEFFTGKDVLVAGGGFAAVEEAMFLTKYARQVLILVRGESFSCAKSVSDELANYEKIKVLFHTEIKEAGGTDKLQYALLYNSQTGETTRFEPEDGSSFGIFVFAGYAPANSLFKDIVDIDEHGYLITDMNHKTSIDGVYGAGDICVKNLRQVVTAVADGAKAATSLEKYVSEVHERKNIPPIPMPLKAHTSDSASREANNHPEQEESHSDGAFIPATMRSQLKPLFEKFTRQIRLKAFLDQTPISREAEGFVQEMAVLTSWIETEIIQDANIPLTPSIDLYESSGLSLGFRFHGVPGGHEFNSFIVTLYNAAGPGQMIDEQLLGKIRAISEPVKIDIAISLSCTMCPDLVMAAGRIAIENANVQCDIFDLNHFPKLKEDYQIMSVPCMIINQEHAYFGKKSIEEILGLIDENS</sequence>
<dbReference type="STRING" id="180332.GCA_000797495_05421"/>
<evidence type="ECO:0000256" key="3">
    <source>
        <dbReference type="SAM" id="MobiDB-lite"/>
    </source>
</evidence>
<dbReference type="PRINTS" id="PR00469">
    <property type="entry name" value="PNDRDTASEII"/>
</dbReference>
<dbReference type="SUPFAM" id="SSF51905">
    <property type="entry name" value="FAD/NAD(P)-binding domain"/>
    <property type="match status" value="1"/>
</dbReference>
<dbReference type="SUPFAM" id="SSF52833">
    <property type="entry name" value="Thioredoxin-like"/>
    <property type="match status" value="2"/>
</dbReference>
<accession>A0A4U8Q9V1</accession>
<gene>
    <name evidence="6" type="primary">trxB_2</name>
    <name evidence="6" type="ORF">DSM106044_01304</name>
</gene>
<dbReference type="InterPro" id="IPR017561">
    <property type="entry name" value="AhpF_homologue_put"/>
</dbReference>
<protein>
    <submittedName>
        <fullName evidence="6">Thioredoxin reductase</fullName>
        <ecNumber evidence="6">1.8.1.9</ecNumber>
    </submittedName>
</protein>
<dbReference type="InterPro" id="IPR036188">
    <property type="entry name" value="FAD/NAD-bd_sf"/>
</dbReference>
<evidence type="ECO:0000313" key="7">
    <source>
        <dbReference type="Proteomes" id="UP000306509"/>
    </source>
</evidence>
<dbReference type="EC" id="1.8.1.9" evidence="6"/>
<feature type="domain" description="FAD/NAD(P)-binding" evidence="4">
    <location>
        <begin position="5"/>
        <end position="296"/>
    </location>
</feature>
<evidence type="ECO:0000256" key="2">
    <source>
        <dbReference type="ARBA" id="ARBA00023002"/>
    </source>
</evidence>
<evidence type="ECO:0000313" key="6">
    <source>
        <dbReference type="EMBL" id="TLD01795.1"/>
    </source>
</evidence>